<dbReference type="GO" id="GO:0016491">
    <property type="term" value="F:oxidoreductase activity"/>
    <property type="evidence" value="ECO:0007669"/>
    <property type="project" value="UniProtKB-KW"/>
</dbReference>
<dbReference type="EMBL" id="JBBKZU010000003">
    <property type="protein sequence ID" value="MEJ8811230.1"/>
    <property type="molecule type" value="Genomic_DNA"/>
</dbReference>
<feature type="chain" id="PRO_5046316942" evidence="1">
    <location>
        <begin position="22"/>
        <end position="425"/>
    </location>
</feature>
<keyword evidence="1" id="KW-0732">Signal</keyword>
<name>A0ABU8VC46_9BURK</name>
<evidence type="ECO:0000313" key="4">
    <source>
        <dbReference type="Proteomes" id="UP001365846"/>
    </source>
</evidence>
<sequence length="425" mass="44330">MVNWGRCFAATLLLLSACGGGGGGTNVALSTGGVGLTPGPAPGTPSMGPAAQPGPPTAGAFKVVEVATGLDTPWGLAFLPDGRMLITQRGGQMRLRNADGSPANGGADQLSGVPAVAVVGQGGLLDVALDPNFAGNRRIYFSFSESDAANANLNGTAVARAELDAAGMSLRNLAVIYRQSPKVESTAHFGSRLVFDRSGYLFVTLGERQIDTQRGFAQDLSRGNGKVVRITTDGAPAPGNPFVGTAGAQPHIWSYGHRNPQGAALHPSTGELWIDEHGPQGGDEVNLVLAGRNYGWPVISYGQEYGTLTQVGEGTAKAGMEQPVTYWETIDGSPWSPGTAKSSIAPSGMAFYTGDGLPEWRGNLFVGALAGTALWRLTLNGNAVVSRERLLADRNERIRDVRQGPDGALYLLTDSPNGKLLRLQH</sequence>
<reference evidence="3 4" key="1">
    <citation type="submission" date="2024-03" db="EMBL/GenBank/DDBJ databases">
        <title>Novel species of the genus Variovorax.</title>
        <authorList>
            <person name="Liu Q."/>
            <person name="Xin Y.-H."/>
        </authorList>
    </citation>
    <scope>NUCLEOTIDE SEQUENCE [LARGE SCALE GENOMIC DNA]</scope>
    <source>
        <strain evidence="3 4">KACC 18899</strain>
    </source>
</reference>
<evidence type="ECO:0000256" key="1">
    <source>
        <dbReference type="SAM" id="SignalP"/>
    </source>
</evidence>
<evidence type="ECO:0000313" key="3">
    <source>
        <dbReference type="EMBL" id="MEJ8811230.1"/>
    </source>
</evidence>
<dbReference type="PROSITE" id="PS51257">
    <property type="entry name" value="PROKAR_LIPOPROTEIN"/>
    <property type="match status" value="1"/>
</dbReference>
<dbReference type="PANTHER" id="PTHR19328">
    <property type="entry name" value="HEDGEHOG-INTERACTING PROTEIN"/>
    <property type="match status" value="1"/>
</dbReference>
<dbReference type="RefSeq" id="WP_340356536.1">
    <property type="nucleotide sequence ID" value="NZ_JBBKZU010000003.1"/>
</dbReference>
<proteinExistence type="predicted"/>
<keyword evidence="4" id="KW-1185">Reference proteome</keyword>
<dbReference type="InterPro" id="IPR012938">
    <property type="entry name" value="Glc/Sorbosone_DH"/>
</dbReference>
<dbReference type="Proteomes" id="UP001365846">
    <property type="component" value="Unassembled WGS sequence"/>
</dbReference>
<dbReference type="Gene3D" id="2.120.10.30">
    <property type="entry name" value="TolB, C-terminal domain"/>
    <property type="match status" value="1"/>
</dbReference>
<feature type="signal peptide" evidence="1">
    <location>
        <begin position="1"/>
        <end position="21"/>
    </location>
</feature>
<dbReference type="InterPro" id="IPR011042">
    <property type="entry name" value="6-blade_b-propeller_TolB-like"/>
</dbReference>
<dbReference type="InterPro" id="IPR011041">
    <property type="entry name" value="Quinoprot_gluc/sorb_DH_b-prop"/>
</dbReference>
<organism evidence="3 4">
    <name type="scientific">Variovorax ureilyticus</name>
    <dbReference type="NCBI Taxonomy" id="1836198"/>
    <lineage>
        <taxon>Bacteria</taxon>
        <taxon>Pseudomonadati</taxon>
        <taxon>Pseudomonadota</taxon>
        <taxon>Betaproteobacteria</taxon>
        <taxon>Burkholderiales</taxon>
        <taxon>Comamonadaceae</taxon>
        <taxon>Variovorax</taxon>
    </lineage>
</organism>
<evidence type="ECO:0000259" key="2">
    <source>
        <dbReference type="Pfam" id="PF07995"/>
    </source>
</evidence>
<comment type="caution">
    <text evidence="3">The sequence shown here is derived from an EMBL/GenBank/DDBJ whole genome shotgun (WGS) entry which is preliminary data.</text>
</comment>
<protein>
    <submittedName>
        <fullName evidence="3">PQQ-dependent sugar dehydrogenase</fullName>
        <ecNumber evidence="3">1.1.5.-</ecNumber>
    </submittedName>
</protein>
<feature type="domain" description="Glucose/Sorbosone dehydrogenase" evidence="2">
    <location>
        <begin position="70"/>
        <end position="422"/>
    </location>
</feature>
<dbReference type="PANTHER" id="PTHR19328:SF75">
    <property type="entry name" value="ALDOSE SUGAR DEHYDROGENASE YLII"/>
    <property type="match status" value="1"/>
</dbReference>
<dbReference type="SUPFAM" id="SSF50952">
    <property type="entry name" value="Soluble quinoprotein glucose dehydrogenase"/>
    <property type="match status" value="1"/>
</dbReference>
<keyword evidence="3" id="KW-0560">Oxidoreductase</keyword>
<dbReference type="EC" id="1.1.5.-" evidence="3"/>
<dbReference type="Pfam" id="PF07995">
    <property type="entry name" value="GSDH"/>
    <property type="match status" value="1"/>
</dbReference>
<accession>A0ABU8VC46</accession>
<gene>
    <name evidence="3" type="ORF">WKW77_09135</name>
</gene>